<dbReference type="EMBL" id="FOLI01000001">
    <property type="protein sequence ID" value="SFB81326.1"/>
    <property type="molecule type" value="Genomic_DNA"/>
</dbReference>
<name>A0A1I1E3T9_9LACO</name>
<dbReference type="OrthoDB" id="9784157at2"/>
<feature type="transmembrane region" description="Helical" evidence="1">
    <location>
        <begin position="217"/>
        <end position="236"/>
    </location>
</feature>
<feature type="transmembrane region" description="Helical" evidence="1">
    <location>
        <begin position="333"/>
        <end position="350"/>
    </location>
</feature>
<reference evidence="2 3" key="1">
    <citation type="submission" date="2016-10" db="EMBL/GenBank/DDBJ databases">
        <authorList>
            <person name="de Groot N.N."/>
        </authorList>
    </citation>
    <scope>NUCLEOTIDE SEQUENCE [LARGE SCALE GENOMIC DNA]</scope>
    <source>
        <strain evidence="2 3">DSM 19113</strain>
    </source>
</reference>
<proteinExistence type="predicted"/>
<keyword evidence="3" id="KW-1185">Reference proteome</keyword>
<feature type="transmembrane region" description="Helical" evidence="1">
    <location>
        <begin position="20"/>
        <end position="44"/>
    </location>
</feature>
<dbReference type="AlphaFoldDB" id="A0A1I1E3T9"/>
<feature type="transmembrane region" description="Helical" evidence="1">
    <location>
        <begin position="362"/>
        <end position="382"/>
    </location>
</feature>
<evidence type="ECO:0000313" key="3">
    <source>
        <dbReference type="Proteomes" id="UP000199376"/>
    </source>
</evidence>
<gene>
    <name evidence="2" type="ORF">SAMN05660453_0259</name>
</gene>
<feature type="transmembrane region" description="Helical" evidence="1">
    <location>
        <begin position="159"/>
        <end position="181"/>
    </location>
</feature>
<keyword evidence="1" id="KW-0472">Membrane</keyword>
<evidence type="ECO:0000313" key="2">
    <source>
        <dbReference type="EMBL" id="SFB81326.1"/>
    </source>
</evidence>
<feature type="transmembrane region" description="Helical" evidence="1">
    <location>
        <begin position="394"/>
        <end position="415"/>
    </location>
</feature>
<keyword evidence="1" id="KW-1133">Transmembrane helix</keyword>
<evidence type="ECO:0000256" key="1">
    <source>
        <dbReference type="SAM" id="Phobius"/>
    </source>
</evidence>
<evidence type="ECO:0008006" key="4">
    <source>
        <dbReference type="Google" id="ProtNLM"/>
    </source>
</evidence>
<feature type="transmembrane region" description="Helical" evidence="1">
    <location>
        <begin position="243"/>
        <end position="267"/>
    </location>
</feature>
<accession>A0A1I1E3T9</accession>
<sequence>MFKSKNLVDFKRRLKRIQGISGFFFIGIVFAVLLLMIGHGHILYQGADEQFHYNRIYELYRNMQHGNFFPTISTYSANQIGSSVITMYPSLPNYLGALLLFVFPRVPAIYLLIWIQWMVQYVIARYVSRQMGLTNGESFTVAVLFTTATPLVTQTIQQWLFGEVWAMSFMPLILLGLYRIAKKFCFDNKSTNLQKVDFQIIWPLAIGFALMLNCHVLSSAILFVYTAIFSLIVFIFGKKRLNFLLQMFIAGVWAFLLSAGFLVPFLYNSATNRLLTPQPYDYLSTWAAPGVKDIFHSSFSFFSNTIGFISIISLILGALLFFTPKYGKKLKALYIAAVLLTLAGTRYVWVHIYNSPLGIIQFPHRVFVVAIFVLSILIVLSTRKLFKNKVVQKTLMGLLVTVSVLLMFVGARNHWLNTMRATSSNVNYVPSESHKLPAPFSGTNFYTKSNTTDNLTKYWETFGAFDYLPQNIKLSSELLAHKVVVNGEVFEKTNYQSLPNGIEYTGHFKSGEAKLPLIYYKGNYKVTDQSGRTLDYYVNGEKQFVVQTEKDTTEIKVVRKHSILEISSYVISLITWIATLVFFIHRKRFVKGEG</sequence>
<dbReference type="STRING" id="283737.SAMN05660453_0259"/>
<feature type="transmembrane region" description="Helical" evidence="1">
    <location>
        <begin position="566"/>
        <end position="584"/>
    </location>
</feature>
<feature type="transmembrane region" description="Helical" evidence="1">
    <location>
        <begin position="94"/>
        <end position="115"/>
    </location>
</feature>
<dbReference type="Proteomes" id="UP000199376">
    <property type="component" value="Unassembled WGS sequence"/>
</dbReference>
<feature type="transmembrane region" description="Helical" evidence="1">
    <location>
        <begin position="301"/>
        <end position="321"/>
    </location>
</feature>
<protein>
    <recommendedName>
        <fullName evidence="4">Membrane protein YfhO</fullName>
    </recommendedName>
</protein>
<dbReference type="RefSeq" id="WP_091501273.1">
    <property type="nucleotide sequence ID" value="NZ_FOLI01000001.1"/>
</dbReference>
<organism evidence="2 3">
    <name type="scientific">Fructobacillus durionis</name>
    <dbReference type="NCBI Taxonomy" id="283737"/>
    <lineage>
        <taxon>Bacteria</taxon>
        <taxon>Bacillati</taxon>
        <taxon>Bacillota</taxon>
        <taxon>Bacilli</taxon>
        <taxon>Lactobacillales</taxon>
        <taxon>Lactobacillaceae</taxon>
        <taxon>Fructobacillus</taxon>
    </lineage>
</organism>
<feature type="transmembrane region" description="Helical" evidence="1">
    <location>
        <begin position="136"/>
        <end position="153"/>
    </location>
</feature>
<keyword evidence="1" id="KW-0812">Transmembrane</keyword>